<dbReference type="InterPro" id="IPR003593">
    <property type="entry name" value="AAA+_ATPase"/>
</dbReference>
<sequence>MSQADFQTLHLRGLCKRFGERTVLDNAGFELNSGEVHALLGENGAGKSTLMNLLTGVYVPDQGEIVLDGQPCSIRKPADATAHGIGMVHQHYRLVERFSVAENLILAADRVPELQRLSVAAKTLQTTAEQLGLTLDPYARVADLSVAERQRAEICKVLALGARILILDEPTAVLTDAESASLLAAIQRMANTGKGVILITHKLREVVGHSDRVTILRQGKTVASNLSTGSLTQAQIAHLMMGDVAAPQRQPSNLQPHGADLLVAVGLNASRNDGSTAVSDVAIRLRRGEIVGVAGVGGHGQAQLCEALMGLLPVDSGSLQLDGFSISNSSVSQRRGYGLRYIPADRAANALALELPVSDNLALTQVASGRKGRLWISPKGLSQDAQKAITEHRITGASPQGVTRLLSGGNAQKLVLARELDQDCVVAIAHSPTRGLDVKSCGTVHAALRELTSRGGAVLLISEDLEEIMTLSDRILVMNAGRITGELPGTASANEIGALMIGGH</sequence>
<dbReference type="InterPro" id="IPR027417">
    <property type="entry name" value="P-loop_NTPase"/>
</dbReference>
<dbReference type="GO" id="GO:0016887">
    <property type="term" value="F:ATP hydrolysis activity"/>
    <property type="evidence" value="ECO:0007669"/>
    <property type="project" value="InterPro"/>
</dbReference>
<name>A0A5J6LJ25_9GAMM</name>
<dbReference type="SUPFAM" id="SSF52540">
    <property type="entry name" value="P-loop containing nucleoside triphosphate hydrolases"/>
    <property type="match status" value="2"/>
</dbReference>
<dbReference type="KEGG" id="nik:F5I99_19000"/>
<evidence type="ECO:0000259" key="3">
    <source>
        <dbReference type="PROSITE" id="PS50893"/>
    </source>
</evidence>
<dbReference type="PANTHER" id="PTHR43790">
    <property type="entry name" value="CARBOHYDRATE TRANSPORT ATP-BINDING PROTEIN MG119-RELATED"/>
    <property type="match status" value="1"/>
</dbReference>
<evidence type="ECO:0000313" key="4">
    <source>
        <dbReference type="EMBL" id="QEW08403.1"/>
    </source>
</evidence>
<reference evidence="4 5" key="1">
    <citation type="submission" date="2019-09" db="EMBL/GenBank/DDBJ databases">
        <title>Nitrincola iocasae sp. nov., a bacterium isolated from the sediment collected at a cold seep field in South China Sea.</title>
        <authorList>
            <person name="Zhang H."/>
            <person name="Wang H."/>
            <person name="Li C."/>
        </authorList>
    </citation>
    <scope>NUCLEOTIDE SEQUENCE [LARGE SCALE GENOMIC DNA]</scope>
    <source>
        <strain evidence="4 5">KXZD1103</strain>
    </source>
</reference>
<dbReference type="Pfam" id="PF00005">
    <property type="entry name" value="ABC_tran"/>
    <property type="match status" value="2"/>
</dbReference>
<gene>
    <name evidence="4" type="ORF">F5I99_19000</name>
</gene>
<organism evidence="4 5">
    <name type="scientific">Nitrincola iocasae</name>
    <dbReference type="NCBI Taxonomy" id="2614693"/>
    <lineage>
        <taxon>Bacteria</taxon>
        <taxon>Pseudomonadati</taxon>
        <taxon>Pseudomonadota</taxon>
        <taxon>Gammaproteobacteria</taxon>
        <taxon>Oceanospirillales</taxon>
        <taxon>Oceanospirillaceae</taxon>
        <taxon>Nitrincola</taxon>
    </lineage>
</organism>
<dbReference type="PANTHER" id="PTHR43790:SF4">
    <property type="entry name" value="GUANOSINE IMPORT ATP-BINDING PROTEIN NUPO"/>
    <property type="match status" value="1"/>
</dbReference>
<evidence type="ECO:0000256" key="2">
    <source>
        <dbReference type="ARBA" id="ARBA00022840"/>
    </source>
</evidence>
<dbReference type="CDD" id="cd03216">
    <property type="entry name" value="ABC_Carb_Monos_I"/>
    <property type="match status" value="1"/>
</dbReference>
<feature type="domain" description="ABC transporter" evidence="3">
    <location>
        <begin position="262"/>
        <end position="501"/>
    </location>
</feature>
<keyword evidence="5" id="KW-1185">Reference proteome</keyword>
<dbReference type="PROSITE" id="PS50893">
    <property type="entry name" value="ABC_TRANSPORTER_2"/>
    <property type="match status" value="2"/>
</dbReference>
<proteinExistence type="predicted"/>
<dbReference type="Gene3D" id="3.40.50.300">
    <property type="entry name" value="P-loop containing nucleotide triphosphate hydrolases"/>
    <property type="match status" value="2"/>
</dbReference>
<dbReference type="Proteomes" id="UP000325606">
    <property type="component" value="Chromosome"/>
</dbReference>
<dbReference type="InterPro" id="IPR017871">
    <property type="entry name" value="ABC_transporter-like_CS"/>
</dbReference>
<evidence type="ECO:0000313" key="5">
    <source>
        <dbReference type="Proteomes" id="UP000325606"/>
    </source>
</evidence>
<evidence type="ECO:0000256" key="1">
    <source>
        <dbReference type="ARBA" id="ARBA00022741"/>
    </source>
</evidence>
<dbReference type="PROSITE" id="PS00211">
    <property type="entry name" value="ABC_TRANSPORTER_1"/>
    <property type="match status" value="1"/>
</dbReference>
<accession>A0A5J6LJ25</accession>
<dbReference type="GO" id="GO:0005524">
    <property type="term" value="F:ATP binding"/>
    <property type="evidence" value="ECO:0007669"/>
    <property type="project" value="UniProtKB-KW"/>
</dbReference>
<protein>
    <submittedName>
        <fullName evidence="4">ATP-binding cassette domain-containing protein</fullName>
    </submittedName>
</protein>
<keyword evidence="1" id="KW-0547">Nucleotide-binding</keyword>
<dbReference type="EMBL" id="CP044222">
    <property type="protein sequence ID" value="QEW08403.1"/>
    <property type="molecule type" value="Genomic_DNA"/>
</dbReference>
<dbReference type="SMART" id="SM00382">
    <property type="entry name" value="AAA"/>
    <property type="match status" value="1"/>
</dbReference>
<dbReference type="InterPro" id="IPR050107">
    <property type="entry name" value="ABC_carbohydrate_import_ATPase"/>
</dbReference>
<dbReference type="InterPro" id="IPR003439">
    <property type="entry name" value="ABC_transporter-like_ATP-bd"/>
</dbReference>
<keyword evidence="2 4" id="KW-0067">ATP-binding</keyword>
<feature type="domain" description="ABC transporter" evidence="3">
    <location>
        <begin position="9"/>
        <end position="243"/>
    </location>
</feature>
<dbReference type="RefSeq" id="WP_151058783.1">
    <property type="nucleotide sequence ID" value="NZ_CP044222.1"/>
</dbReference>
<dbReference type="AlphaFoldDB" id="A0A5J6LJ25"/>